<organism evidence="1 2">
    <name type="scientific">Fusarium pseudoanthophilum</name>
    <dbReference type="NCBI Taxonomy" id="48495"/>
    <lineage>
        <taxon>Eukaryota</taxon>
        <taxon>Fungi</taxon>
        <taxon>Dikarya</taxon>
        <taxon>Ascomycota</taxon>
        <taxon>Pezizomycotina</taxon>
        <taxon>Sordariomycetes</taxon>
        <taxon>Hypocreomycetidae</taxon>
        <taxon>Hypocreales</taxon>
        <taxon>Nectriaceae</taxon>
        <taxon>Fusarium</taxon>
        <taxon>Fusarium fujikuroi species complex</taxon>
    </lineage>
</organism>
<dbReference type="Proteomes" id="UP000544095">
    <property type="component" value="Unassembled WGS sequence"/>
</dbReference>
<dbReference type="SUPFAM" id="SSF48403">
    <property type="entry name" value="Ankyrin repeat"/>
    <property type="match status" value="1"/>
</dbReference>
<sequence>MAEAFGIAGSAFGTVSLGLKLFQEISQYIDDIDGREEDLKEARDYATNIQLALNALDIAISNAPTGDHATKSAIDSCRASCVNATNHLLEVVKELRGPIASSPNSNAAKARGLYAKMKYPFKKQHMEKLEEILSRTNGALQTILDVFQLKTGHATTTAISNMYQAVAELNAISEKNKTALDEIHKTSQLHDDRLGTIQEDVKELLILTRDSEDAKLLLRTMAQQVSDLASRSNVSANLLQNPGCETFIPSIQTTNYQGGGSIRFNAFCSCKTQRVRYSQRHWGPFLLEAEVRSRDHHAPECAMSKLPESTRRTKRVLTLLIPTSQRLWGHATQVSLSFTTGGGILGLGQTVAWIATVDERVSPVFRRLVWCYANSHASITDVNEGGETILGWALCNYPIYHDALTAADNMADLFEMLTIISEPTSRARKLTAEPVGHHHSWYVSWSRDKEYASSGHRLLQVFPQAVETLEIGPLTLAVLKQDRNEVQQLLERYPSYINEKNHCGQSPVHLAIETESIFLLQYADAKALSARDNLGYYPIDYVSTRQWKHTGGDQADCNGCKLLELMLRLETALFPTSLRIALRLPWYKGHSCVRGHKIIIKVLAERRERLKELSYRWLSPAEREGLEIHPTRILDQNAARVQHQLEAQGCAMPTCLSVYEEDIESLYDYESIYSLISGGEVAEYAHQLGFYYSDNEYADFISGLASHMALDIGYSTMRPNHTFSSSYLCWMIDHGTSVSSGIPVERLPTPAIEMTAVHYFMASSGSSGSWVDENDLTLDCPLSVAAVEMVFSETIVDRCRCWCSPGGCTPLTKLLEGISRWTMVLFAPNEDLSRTTERLTSALLLGHRDKISDSQWIHAAIIRYYTFVGLGLRHVCCSIVMKASGPLPEGEIQEIEEEDSSLLGLFETLLKEFEGDHLHGMSLEDFFIWMRMTWAPRMQDVKEELASQRLTDEQLRDAESVGVIWEACRPKLMDESSEVSELDLWDAMDELDQIATDPERPMKEISHTHTSTVLEFPPIESFVNSSGASPVANFDLLT</sequence>
<comment type="caution">
    <text evidence="1">The sequence shown here is derived from an EMBL/GenBank/DDBJ whole genome shotgun (WGS) entry which is preliminary data.</text>
</comment>
<keyword evidence="2" id="KW-1185">Reference proteome</keyword>
<evidence type="ECO:0000313" key="1">
    <source>
        <dbReference type="EMBL" id="KAF5589010.1"/>
    </source>
</evidence>
<protein>
    <recommendedName>
        <fullName evidence="3">Fungal N-terminal domain-containing protein</fullName>
    </recommendedName>
</protein>
<evidence type="ECO:0008006" key="3">
    <source>
        <dbReference type="Google" id="ProtNLM"/>
    </source>
</evidence>
<reference evidence="1 2" key="1">
    <citation type="submission" date="2020-05" db="EMBL/GenBank/DDBJ databases">
        <title>Identification and distribution of gene clusters putatively required for synthesis of sphingolipid metabolism inhibitors in phylogenetically diverse species of the filamentous fungus Fusarium.</title>
        <authorList>
            <person name="Kim H.-S."/>
            <person name="Busman M."/>
            <person name="Brown D.W."/>
            <person name="Divon H."/>
            <person name="Uhlig S."/>
            <person name="Proctor R.H."/>
        </authorList>
    </citation>
    <scope>NUCLEOTIDE SEQUENCE [LARGE SCALE GENOMIC DNA]</scope>
    <source>
        <strain evidence="1 2">NRRL 25211</strain>
    </source>
</reference>
<evidence type="ECO:0000313" key="2">
    <source>
        <dbReference type="Proteomes" id="UP000544095"/>
    </source>
</evidence>
<proteinExistence type="predicted"/>
<gene>
    <name evidence="1" type="ORF">FPANT_6444</name>
</gene>
<dbReference type="InterPro" id="IPR036770">
    <property type="entry name" value="Ankyrin_rpt-contain_sf"/>
</dbReference>
<dbReference type="Gene3D" id="1.25.40.20">
    <property type="entry name" value="Ankyrin repeat-containing domain"/>
    <property type="match status" value="1"/>
</dbReference>
<dbReference type="EMBL" id="JAAOAR010000309">
    <property type="protein sequence ID" value="KAF5589010.1"/>
    <property type="molecule type" value="Genomic_DNA"/>
</dbReference>
<accession>A0A8H5LEM6</accession>
<dbReference type="AlphaFoldDB" id="A0A8H5LEM6"/>
<name>A0A8H5LEM6_9HYPO</name>